<evidence type="ECO:0000313" key="2">
    <source>
        <dbReference type="Proteomes" id="UP000188836"/>
    </source>
</evidence>
<evidence type="ECO:0000313" key="1">
    <source>
        <dbReference type="EMBL" id="ONM49285.1"/>
    </source>
</evidence>
<organism evidence="1 2">
    <name type="scientific">Nocardia donostiensis</name>
    <dbReference type="NCBI Taxonomy" id="1538463"/>
    <lineage>
        <taxon>Bacteria</taxon>
        <taxon>Bacillati</taxon>
        <taxon>Actinomycetota</taxon>
        <taxon>Actinomycetes</taxon>
        <taxon>Mycobacteriales</taxon>
        <taxon>Nocardiaceae</taxon>
        <taxon>Nocardia</taxon>
    </lineage>
</organism>
<dbReference type="STRING" id="1538463.B0T36_12090"/>
<dbReference type="InterPro" id="IPR025355">
    <property type="entry name" value="DUF4259"/>
</dbReference>
<dbReference type="AlphaFoldDB" id="A0A1W0BH78"/>
<dbReference type="Proteomes" id="UP000188836">
    <property type="component" value="Unassembled WGS sequence"/>
</dbReference>
<sequence>MGTWGEGLLDSDGAHDALDGLRDVDSSTAEARVREMCGYLLESEYADCYDAQGVIGIAVLSTHLCAPNPGDTDIDRLAAGIQLTPTPELRLLLLRCLSRIQDPADNEWFDLWEDTGNGVGTEMIRSLDRYRDALAAWPTVSGGVSRS</sequence>
<dbReference type="EMBL" id="MUMY01000005">
    <property type="protein sequence ID" value="ONM49285.1"/>
    <property type="molecule type" value="Genomic_DNA"/>
</dbReference>
<dbReference type="RefSeq" id="WP_077115813.1">
    <property type="nucleotide sequence ID" value="NZ_LOKT01000007.1"/>
</dbReference>
<comment type="caution">
    <text evidence="1">The sequence shown here is derived from an EMBL/GenBank/DDBJ whole genome shotgun (WGS) entry which is preliminary data.</text>
</comment>
<keyword evidence="2" id="KW-1185">Reference proteome</keyword>
<protein>
    <recommendedName>
        <fullName evidence="3">DUF4259 domain-containing protein</fullName>
    </recommendedName>
</protein>
<gene>
    <name evidence="1" type="ORF">B0T46_07830</name>
</gene>
<proteinExistence type="predicted"/>
<dbReference type="Pfam" id="PF14078">
    <property type="entry name" value="DUF4259"/>
    <property type="match status" value="1"/>
</dbReference>
<accession>A0A1W0BH78</accession>
<reference evidence="1 2" key="1">
    <citation type="journal article" date="2016" name="Antonie Van Leeuwenhoek">
        <title>Nocardia donostiensis sp. nov., isolated from human respiratory specimens.</title>
        <authorList>
            <person name="Ercibengoa M."/>
            <person name="Bell M."/>
            <person name="Marimon J.M."/>
            <person name="Humrighouse B."/>
            <person name="Klenk H.P."/>
            <person name="Potter G."/>
            <person name="Perez-Trallero E."/>
        </authorList>
    </citation>
    <scope>NUCLEOTIDE SEQUENCE [LARGE SCALE GENOMIC DNA]</scope>
    <source>
        <strain evidence="1 2">X1655</strain>
    </source>
</reference>
<evidence type="ECO:0008006" key="3">
    <source>
        <dbReference type="Google" id="ProtNLM"/>
    </source>
</evidence>
<name>A0A1W0BH78_9NOCA</name>